<organism evidence="7 8">
    <name type="scientific">Collybia nuda</name>
    <dbReference type="NCBI Taxonomy" id="64659"/>
    <lineage>
        <taxon>Eukaryota</taxon>
        <taxon>Fungi</taxon>
        <taxon>Dikarya</taxon>
        <taxon>Basidiomycota</taxon>
        <taxon>Agaricomycotina</taxon>
        <taxon>Agaricomycetes</taxon>
        <taxon>Agaricomycetidae</taxon>
        <taxon>Agaricales</taxon>
        <taxon>Tricholomatineae</taxon>
        <taxon>Clitocybaceae</taxon>
        <taxon>Collybia</taxon>
    </lineage>
</organism>
<evidence type="ECO:0000256" key="4">
    <source>
        <dbReference type="ARBA" id="ARBA00022525"/>
    </source>
</evidence>
<dbReference type="Pfam" id="PF01185">
    <property type="entry name" value="Hydrophobin"/>
    <property type="match status" value="1"/>
</dbReference>
<dbReference type="GO" id="GO:0009277">
    <property type="term" value="C:fungal-type cell wall"/>
    <property type="evidence" value="ECO:0007669"/>
    <property type="project" value="InterPro"/>
</dbReference>
<accession>A0A9P5Y2Q2</accession>
<reference evidence="7" key="1">
    <citation type="submission" date="2020-11" db="EMBL/GenBank/DDBJ databases">
        <authorList>
            <consortium name="DOE Joint Genome Institute"/>
            <person name="Ahrendt S."/>
            <person name="Riley R."/>
            <person name="Andreopoulos W."/>
            <person name="Labutti K."/>
            <person name="Pangilinan J."/>
            <person name="Ruiz-Duenas F.J."/>
            <person name="Barrasa J.M."/>
            <person name="Sanchez-Garcia M."/>
            <person name="Camarero S."/>
            <person name="Miyauchi S."/>
            <person name="Serrano A."/>
            <person name="Linde D."/>
            <person name="Babiker R."/>
            <person name="Drula E."/>
            <person name="Ayuso-Fernandez I."/>
            <person name="Pacheco R."/>
            <person name="Padilla G."/>
            <person name="Ferreira P."/>
            <person name="Barriuso J."/>
            <person name="Kellner H."/>
            <person name="Castanera R."/>
            <person name="Alfaro M."/>
            <person name="Ramirez L."/>
            <person name="Pisabarro A.G."/>
            <person name="Kuo A."/>
            <person name="Tritt A."/>
            <person name="Lipzen A."/>
            <person name="He G."/>
            <person name="Yan M."/>
            <person name="Ng V."/>
            <person name="Cullen D."/>
            <person name="Martin F."/>
            <person name="Rosso M.-N."/>
            <person name="Henrissat B."/>
            <person name="Hibbett D."/>
            <person name="Martinez A.T."/>
            <person name="Grigoriev I.V."/>
        </authorList>
    </citation>
    <scope>NUCLEOTIDE SEQUENCE</scope>
    <source>
        <strain evidence="7">CBS 247.69</strain>
    </source>
</reference>
<dbReference type="AlphaFoldDB" id="A0A9P5Y2Q2"/>
<evidence type="ECO:0000313" key="7">
    <source>
        <dbReference type="EMBL" id="KAF9461187.1"/>
    </source>
</evidence>
<comment type="subcellular location">
    <subcellularLocation>
        <location evidence="1 6">Secreted</location>
        <location evidence="1 6">Cell wall</location>
    </subcellularLocation>
</comment>
<keyword evidence="4 6" id="KW-0964">Secreted</keyword>
<name>A0A9P5Y2Q2_9AGAR</name>
<evidence type="ECO:0000256" key="5">
    <source>
        <dbReference type="ARBA" id="ARBA00023157"/>
    </source>
</evidence>
<evidence type="ECO:0000313" key="8">
    <source>
        <dbReference type="Proteomes" id="UP000807353"/>
    </source>
</evidence>
<evidence type="ECO:0000256" key="3">
    <source>
        <dbReference type="ARBA" id="ARBA00022512"/>
    </source>
</evidence>
<keyword evidence="3 6" id="KW-0134">Cell wall</keyword>
<keyword evidence="5 6" id="KW-1015">Disulfide bond</keyword>
<protein>
    <recommendedName>
        <fullName evidence="6">Hydrophobin</fullName>
    </recommendedName>
</protein>
<dbReference type="Proteomes" id="UP000807353">
    <property type="component" value="Unassembled WGS sequence"/>
</dbReference>
<comment type="caution">
    <text evidence="7">The sequence shown here is derived from an EMBL/GenBank/DDBJ whole genome shotgun (WGS) entry which is preliminary data.</text>
</comment>
<feature type="signal peptide" evidence="6">
    <location>
        <begin position="1"/>
        <end position="20"/>
    </location>
</feature>
<dbReference type="InterPro" id="IPR001338">
    <property type="entry name" value="Class_I_Hydrophobin"/>
</dbReference>
<evidence type="ECO:0000256" key="6">
    <source>
        <dbReference type="RuleBase" id="RU365009"/>
    </source>
</evidence>
<dbReference type="GO" id="GO:0005199">
    <property type="term" value="F:structural constituent of cell wall"/>
    <property type="evidence" value="ECO:0007669"/>
    <property type="project" value="InterPro"/>
</dbReference>
<sequence length="100" mass="10789">MKFTSVSALSMLALPILAAATTTPTTPASECNVSNLKCCNSTQESDALTGPVTTILGLLGISLSDLKISKMKTKSYKITRCHLPKLPSGLRIHTLRDRKW</sequence>
<proteinExistence type="inferred from homology"/>
<feature type="chain" id="PRO_5041011921" description="Hydrophobin" evidence="6">
    <location>
        <begin position="21"/>
        <end position="100"/>
    </location>
</feature>
<comment type="similarity">
    <text evidence="2 6">Belongs to the fungal hydrophobin family.</text>
</comment>
<dbReference type="CDD" id="cd23507">
    <property type="entry name" value="hydrophobin_I"/>
    <property type="match status" value="1"/>
</dbReference>
<dbReference type="EMBL" id="MU150287">
    <property type="protein sequence ID" value="KAF9461187.1"/>
    <property type="molecule type" value="Genomic_DNA"/>
</dbReference>
<evidence type="ECO:0000256" key="2">
    <source>
        <dbReference type="ARBA" id="ARBA00010446"/>
    </source>
</evidence>
<evidence type="ECO:0000256" key="1">
    <source>
        <dbReference type="ARBA" id="ARBA00004191"/>
    </source>
</evidence>
<keyword evidence="8" id="KW-1185">Reference proteome</keyword>
<gene>
    <name evidence="7" type="ORF">BDZ94DRAFT_1310772</name>
</gene>
<keyword evidence="6" id="KW-0732">Signal</keyword>